<dbReference type="PANTHER" id="PTHR39323:SF1">
    <property type="entry name" value="BLR1149 PROTEIN"/>
    <property type="match status" value="1"/>
</dbReference>
<dbReference type="RefSeq" id="WP_261760192.1">
    <property type="nucleotide sequence ID" value="NZ_CP104562.2"/>
</dbReference>
<dbReference type="Proteomes" id="UP001064933">
    <property type="component" value="Chromosome"/>
</dbReference>
<protein>
    <submittedName>
        <fullName evidence="2">Ligase-associated DNA damage response endonuclease PdeM</fullName>
        <ecNumber evidence="2">3.1.-.-</ecNumber>
    </submittedName>
</protein>
<dbReference type="GO" id="GO:0004519">
    <property type="term" value="F:endonuclease activity"/>
    <property type="evidence" value="ECO:0007669"/>
    <property type="project" value="UniProtKB-KW"/>
</dbReference>
<dbReference type="PANTHER" id="PTHR39323">
    <property type="entry name" value="BLR1149 PROTEIN"/>
    <property type="match status" value="1"/>
</dbReference>
<accession>A0ABY6B4V2</accession>
<organism evidence="2 3">
    <name type="scientific">Roseateles amylovorans</name>
    <dbReference type="NCBI Taxonomy" id="2978473"/>
    <lineage>
        <taxon>Bacteria</taxon>
        <taxon>Pseudomonadati</taxon>
        <taxon>Pseudomonadota</taxon>
        <taxon>Betaproteobacteria</taxon>
        <taxon>Burkholderiales</taxon>
        <taxon>Sphaerotilaceae</taxon>
        <taxon>Roseateles</taxon>
    </lineage>
</organism>
<reference evidence="2" key="1">
    <citation type="submission" date="2022-10" db="EMBL/GenBank/DDBJ databases">
        <title>Characterization and whole genome sequencing of a new Roseateles species, isolated from fresh water.</title>
        <authorList>
            <person name="Guliayeva D.Y."/>
            <person name="Akhremchuk A.E."/>
            <person name="Sikolenko M.A."/>
            <person name="Valentovich L.N."/>
            <person name="Sidarenka A.V."/>
        </authorList>
    </citation>
    <scope>NUCLEOTIDE SEQUENCE</scope>
    <source>
        <strain evidence="2">BIM B-1768</strain>
    </source>
</reference>
<dbReference type="SUPFAM" id="SSF56300">
    <property type="entry name" value="Metallo-dependent phosphatases"/>
    <property type="match status" value="1"/>
</dbReference>
<dbReference type="EC" id="3.1.-.-" evidence="2"/>
<dbReference type="InterPro" id="IPR004843">
    <property type="entry name" value="Calcineurin-like_PHP"/>
</dbReference>
<keyword evidence="2" id="KW-0540">Nuclease</keyword>
<sequence>MTTLMRDAAIEPSPGAVALPLAGESVWLLPQRALWWPAADTMFVADVHLGKAASFRALGQPVPSGTTRDNLDRLSDLIDRFQAKRLVVLGDFLHAATAQQSQVIEPATQWRARHADLVCVLVRGNHDSHAGDPPPSLRFEIVDEPHPLGPFLACHMPAHAAGGASIDVAGSGSTGFANDASNASNASGGASDGPAVRVRLAGHLHPAVWLRGPAADRLRLPCFCKTADQLILPAFGAFTGSTVSGLPADARCYPIGGGRVHGPIASGGSGPRWRRG</sequence>
<evidence type="ECO:0000259" key="1">
    <source>
        <dbReference type="Pfam" id="PF00149"/>
    </source>
</evidence>
<keyword evidence="2" id="KW-0378">Hydrolase</keyword>
<keyword evidence="3" id="KW-1185">Reference proteome</keyword>
<dbReference type="EMBL" id="CP104562">
    <property type="protein sequence ID" value="UXH80373.1"/>
    <property type="molecule type" value="Genomic_DNA"/>
</dbReference>
<feature type="domain" description="Calcineurin-like phosphoesterase" evidence="1">
    <location>
        <begin position="42"/>
        <end position="134"/>
    </location>
</feature>
<dbReference type="Pfam" id="PF00149">
    <property type="entry name" value="Metallophos"/>
    <property type="match status" value="1"/>
</dbReference>
<dbReference type="InterPro" id="IPR029052">
    <property type="entry name" value="Metallo-depent_PP-like"/>
</dbReference>
<dbReference type="Gene3D" id="3.60.21.10">
    <property type="match status" value="1"/>
</dbReference>
<dbReference type="InterPro" id="IPR026336">
    <property type="entry name" value="PdeM-like"/>
</dbReference>
<proteinExistence type="predicted"/>
<evidence type="ECO:0000313" key="3">
    <source>
        <dbReference type="Proteomes" id="UP001064933"/>
    </source>
</evidence>
<dbReference type="GO" id="GO:0016874">
    <property type="term" value="F:ligase activity"/>
    <property type="evidence" value="ECO:0007669"/>
    <property type="project" value="UniProtKB-KW"/>
</dbReference>
<name>A0ABY6B4V2_9BURK</name>
<evidence type="ECO:0000313" key="2">
    <source>
        <dbReference type="EMBL" id="UXH80373.1"/>
    </source>
</evidence>
<keyword evidence="2" id="KW-0436">Ligase</keyword>
<dbReference type="NCBIfam" id="TIGR04123">
    <property type="entry name" value="P_estr_lig_assc"/>
    <property type="match status" value="1"/>
</dbReference>
<gene>
    <name evidence="2" type="primary">pdeM</name>
    <name evidence="2" type="ORF">N4261_11060</name>
</gene>
<dbReference type="GO" id="GO:0016787">
    <property type="term" value="F:hydrolase activity"/>
    <property type="evidence" value="ECO:0007669"/>
    <property type="project" value="UniProtKB-KW"/>
</dbReference>
<keyword evidence="2" id="KW-0255">Endonuclease</keyword>